<dbReference type="PANTHER" id="PTHR11937">
    <property type="entry name" value="ACTIN"/>
    <property type="match status" value="1"/>
</dbReference>
<dbReference type="Gene3D" id="3.90.640.10">
    <property type="entry name" value="Actin, Chain A, domain 4"/>
    <property type="match status" value="1"/>
</dbReference>
<dbReference type="Proteomes" id="UP000054564">
    <property type="component" value="Unassembled WGS sequence"/>
</dbReference>
<dbReference type="SUPFAM" id="SSF53067">
    <property type="entry name" value="Actin-like ATPase domain"/>
    <property type="match status" value="2"/>
</dbReference>
<comment type="similarity">
    <text evidence="1">Belongs to the actin family.</text>
</comment>
<dbReference type="EMBL" id="AJIL01000004">
    <property type="protein sequence ID" value="KNF06320.1"/>
    <property type="molecule type" value="Genomic_DNA"/>
</dbReference>
<dbReference type="Pfam" id="PF00022">
    <property type="entry name" value="Actin"/>
    <property type="match status" value="1"/>
</dbReference>
<dbReference type="Gene3D" id="3.30.420.40">
    <property type="match status" value="3"/>
</dbReference>
<dbReference type="AlphaFoldDB" id="A0A0L0W4W5"/>
<evidence type="ECO:0000313" key="3">
    <source>
        <dbReference type="Proteomes" id="UP000054564"/>
    </source>
</evidence>
<dbReference type="SMART" id="SM00268">
    <property type="entry name" value="ACTIN"/>
    <property type="match status" value="1"/>
</dbReference>
<name>A0A0L0W4W5_9BASI</name>
<protein>
    <submittedName>
        <fullName evidence="2">Uncharacterized protein</fullName>
    </submittedName>
</protein>
<dbReference type="CDD" id="cd10208">
    <property type="entry name" value="ASKHA_NBD_ScArp9-like"/>
    <property type="match status" value="1"/>
</dbReference>
<accession>A0A0L0W4W5</accession>
<dbReference type="STRING" id="1165861.A0A0L0W4W5"/>
<dbReference type="InterPro" id="IPR004000">
    <property type="entry name" value="Actin"/>
</dbReference>
<evidence type="ECO:0000256" key="1">
    <source>
        <dbReference type="RuleBase" id="RU000487"/>
    </source>
</evidence>
<comment type="caution">
    <text evidence="2">The sequence shown here is derived from an EMBL/GenBank/DDBJ whole genome shotgun (WGS) entry which is preliminary data.</text>
</comment>
<keyword evidence="3" id="KW-1185">Reference proteome</keyword>
<gene>
    <name evidence="2" type="ORF">PSTG_00824</name>
</gene>
<sequence length="553" mass="60439">MAAFRDANLLIVSLSTHAHSVQVGLGVSPEVILTPSITLPTIAYLKPELAQSSLPRKWSDYSFDPQPDLLPIQLFSTQSQNGSQISQSSPLVTDWKAIDALFRHLLFNRLKLSKPPVAQHILLSIPPNLPNSIRDKFTQLFFENLQAPALFLAESPLLQTLACNCTSGITIDIGARSTLIGFVSDSIVLNQSCHFYPIGEQDCDDYLISLLLNENPELPSQLGWTSTNQAETLYHALLGFVSNLKADGHIRFEPQLNTLALTGTDLRSQEEEENGITDVAQAIVSGKADKIIGRQTSNNSSQGGRRPTLTGKLLAAEIQKETDTIIVSNSSNSQQPVNLSVPPSPLLDCQPSQAVPVSTESLSLPREQAGIRVSKTRHRHAEPLFAPTLLRSIGPIFSRFGLERYAVRYTQDLIAEDDTLVESIQRGINKLISPDQQKDVVGQFVLTDGSGLMCRTEGLGIAISSELQTRNSGSNSLPQPGLQGDGIFKPLKVPEYFSEFKGKPEYLGFLGGCIVAKLVFNDASSNKLWMSKPDYNKDGPYISRKLFGLQSSS</sequence>
<dbReference type="InterPro" id="IPR043129">
    <property type="entry name" value="ATPase_NBD"/>
</dbReference>
<reference evidence="3" key="1">
    <citation type="submission" date="2014-03" db="EMBL/GenBank/DDBJ databases">
        <title>The Genome Sequence of Puccinia striiformis f. sp. tritici PST-78.</title>
        <authorList>
            <consortium name="The Broad Institute Genome Sequencing Platform"/>
            <person name="Cuomo C."/>
            <person name="Hulbert S."/>
            <person name="Chen X."/>
            <person name="Walker B."/>
            <person name="Young S.K."/>
            <person name="Zeng Q."/>
            <person name="Gargeya S."/>
            <person name="Fitzgerald M."/>
            <person name="Haas B."/>
            <person name="Abouelleil A."/>
            <person name="Alvarado L."/>
            <person name="Arachchi H.M."/>
            <person name="Berlin A.M."/>
            <person name="Chapman S.B."/>
            <person name="Goldberg J."/>
            <person name="Griggs A."/>
            <person name="Gujja S."/>
            <person name="Hansen M."/>
            <person name="Howarth C."/>
            <person name="Imamovic A."/>
            <person name="Larimer J."/>
            <person name="McCowan C."/>
            <person name="Montmayeur A."/>
            <person name="Murphy C."/>
            <person name="Neiman D."/>
            <person name="Pearson M."/>
            <person name="Priest M."/>
            <person name="Roberts A."/>
            <person name="Saif S."/>
            <person name="Shea T."/>
            <person name="Sisk P."/>
            <person name="Sykes S."/>
            <person name="Wortman J."/>
            <person name="Nusbaum C."/>
            <person name="Birren B."/>
        </authorList>
    </citation>
    <scope>NUCLEOTIDE SEQUENCE [LARGE SCALE GENOMIC DNA]</scope>
    <source>
        <strain evidence="3">race PST-78</strain>
    </source>
</reference>
<organism evidence="2 3">
    <name type="scientific">Puccinia striiformis f. sp. tritici PST-78</name>
    <dbReference type="NCBI Taxonomy" id="1165861"/>
    <lineage>
        <taxon>Eukaryota</taxon>
        <taxon>Fungi</taxon>
        <taxon>Dikarya</taxon>
        <taxon>Basidiomycota</taxon>
        <taxon>Pucciniomycotina</taxon>
        <taxon>Pucciniomycetes</taxon>
        <taxon>Pucciniales</taxon>
        <taxon>Pucciniaceae</taxon>
        <taxon>Puccinia</taxon>
    </lineage>
</organism>
<proteinExistence type="inferred from homology"/>
<evidence type="ECO:0000313" key="2">
    <source>
        <dbReference type="EMBL" id="KNF06320.1"/>
    </source>
</evidence>
<dbReference type="OrthoDB" id="74201at2759"/>